<keyword evidence="2" id="KW-0677">Repeat</keyword>
<name>A0AAQ3SRC1_PASNO</name>
<evidence type="ECO:0000313" key="5">
    <source>
        <dbReference type="EMBL" id="WVZ59504.1"/>
    </source>
</evidence>
<organism evidence="5 6">
    <name type="scientific">Paspalum notatum var. saurae</name>
    <dbReference type="NCBI Taxonomy" id="547442"/>
    <lineage>
        <taxon>Eukaryota</taxon>
        <taxon>Viridiplantae</taxon>
        <taxon>Streptophyta</taxon>
        <taxon>Embryophyta</taxon>
        <taxon>Tracheophyta</taxon>
        <taxon>Spermatophyta</taxon>
        <taxon>Magnoliopsida</taxon>
        <taxon>Liliopsida</taxon>
        <taxon>Poales</taxon>
        <taxon>Poaceae</taxon>
        <taxon>PACMAD clade</taxon>
        <taxon>Panicoideae</taxon>
        <taxon>Andropogonodae</taxon>
        <taxon>Paspaleae</taxon>
        <taxon>Paspalinae</taxon>
        <taxon>Paspalum</taxon>
    </lineage>
</organism>
<dbReference type="Pfam" id="PF01535">
    <property type="entry name" value="PPR"/>
    <property type="match status" value="4"/>
</dbReference>
<protein>
    <recommendedName>
        <fullName evidence="7">Pentatricopeptide repeat-containing protein</fullName>
    </recommendedName>
</protein>
<dbReference type="Gene3D" id="1.25.40.10">
    <property type="entry name" value="Tetratricopeptide repeat domain"/>
    <property type="match status" value="2"/>
</dbReference>
<dbReference type="Pfam" id="PF13041">
    <property type="entry name" value="PPR_2"/>
    <property type="match status" value="1"/>
</dbReference>
<accession>A0AAQ3SRC1</accession>
<dbReference type="PROSITE" id="PS51375">
    <property type="entry name" value="PPR"/>
    <property type="match status" value="3"/>
</dbReference>
<dbReference type="GO" id="GO:0005739">
    <property type="term" value="C:mitochondrion"/>
    <property type="evidence" value="ECO:0007669"/>
    <property type="project" value="TreeGrafter"/>
</dbReference>
<evidence type="ECO:0000256" key="1">
    <source>
        <dbReference type="ARBA" id="ARBA00007626"/>
    </source>
</evidence>
<evidence type="ECO:0000256" key="2">
    <source>
        <dbReference type="ARBA" id="ARBA00022737"/>
    </source>
</evidence>
<dbReference type="NCBIfam" id="TIGR00756">
    <property type="entry name" value="PPR"/>
    <property type="match status" value="2"/>
</dbReference>
<feature type="repeat" description="PPR" evidence="4">
    <location>
        <begin position="186"/>
        <end position="220"/>
    </location>
</feature>
<dbReference type="SUPFAM" id="SSF48452">
    <property type="entry name" value="TPR-like"/>
    <property type="match status" value="1"/>
</dbReference>
<dbReference type="FunFam" id="1.25.40.10:FF:001540">
    <property type="entry name" value="Os07g0598500 protein"/>
    <property type="match status" value="1"/>
</dbReference>
<dbReference type="AlphaFoldDB" id="A0AAQ3SRC1"/>
<dbReference type="GO" id="GO:0003729">
    <property type="term" value="F:mRNA binding"/>
    <property type="evidence" value="ECO:0007669"/>
    <property type="project" value="UniProtKB-ARBA"/>
</dbReference>
<evidence type="ECO:0000256" key="4">
    <source>
        <dbReference type="PROSITE-ProRule" id="PRU00708"/>
    </source>
</evidence>
<dbReference type="InterPro" id="IPR011990">
    <property type="entry name" value="TPR-like_helical_dom_sf"/>
</dbReference>
<dbReference type="PANTHER" id="PTHR45717">
    <property type="entry name" value="OS12G0527900 PROTEIN"/>
    <property type="match status" value="1"/>
</dbReference>
<feature type="repeat" description="PPR" evidence="4">
    <location>
        <begin position="151"/>
        <end position="185"/>
    </location>
</feature>
<dbReference type="FunFam" id="1.25.40.10:FF:000589">
    <property type="entry name" value="Pentatricopeptide repeat-containing protein"/>
    <property type="match status" value="1"/>
</dbReference>
<reference evidence="5 6" key="1">
    <citation type="submission" date="2024-02" db="EMBL/GenBank/DDBJ databases">
        <title>High-quality chromosome-scale genome assembly of Pensacola bahiagrass (Paspalum notatum Flugge var. saurae).</title>
        <authorList>
            <person name="Vega J.M."/>
            <person name="Podio M."/>
            <person name="Orjuela J."/>
            <person name="Siena L.A."/>
            <person name="Pessino S.C."/>
            <person name="Combes M.C."/>
            <person name="Mariac C."/>
            <person name="Albertini E."/>
            <person name="Pupilli F."/>
            <person name="Ortiz J.P.A."/>
            <person name="Leblanc O."/>
        </authorList>
    </citation>
    <scope>NUCLEOTIDE SEQUENCE [LARGE SCALE GENOMIC DNA]</scope>
    <source>
        <strain evidence="5">R1</strain>
        <tissue evidence="5">Leaf</tissue>
    </source>
</reference>
<feature type="repeat" description="PPR" evidence="4">
    <location>
        <begin position="362"/>
        <end position="396"/>
    </location>
</feature>
<dbReference type="PANTHER" id="PTHR45717:SF20">
    <property type="entry name" value="OS07G0598500 PROTEIN"/>
    <property type="match status" value="1"/>
</dbReference>
<evidence type="ECO:0008006" key="7">
    <source>
        <dbReference type="Google" id="ProtNLM"/>
    </source>
</evidence>
<dbReference type="EMBL" id="CP144746">
    <property type="protein sequence ID" value="WVZ59504.1"/>
    <property type="molecule type" value="Genomic_DNA"/>
</dbReference>
<evidence type="ECO:0000256" key="3">
    <source>
        <dbReference type="ARBA" id="ARBA00022946"/>
    </source>
</evidence>
<keyword evidence="3" id="KW-0809">Transit peptide</keyword>
<comment type="similarity">
    <text evidence="1">Belongs to the PPR family. P subfamily.</text>
</comment>
<sequence>MASSSLFAAARRLIRLGRRGGLVAVSPSRAAALSSRSNSQNDRPPQARQLGLQSTLWPLGHPGTPLVPEIELWAARDGNRLRSVELQRIVKELRKRRRHTQALEVSEWMNLKGHVKFLPKDHAIHLDLIGQVHGVEAAETYFNNLSDKDKTEKPYGALLNCYAREHLVDKVLAHFQKMKELGFVFSPLPYNNLMGLYTNLGQHERVPSIMAEMKSNGIVPDNFSYRICINSYGARADFFGLENTLEEMECQPQIVVDWNTYAVVANNYIKGNLREKAYSFLQKAEAKMDKRNSDAYNHLISLYGHLGDKSEAKRLWALQMSNCKRHINIDYTNMLAVLVKLDEIAEAEDLLKEWESSKNALDFQVPNVLLTGYRQKGLLDKAETLLDGFLKRGKRPPSTSWGIVAIGYAEKGNATKAFEMTKNALSVYAPNTGWILSPSILEMILKYLGDEGELKDVETFIDLLKVAVPMNSDMTEALSKARARDEKKAEEATEALNS</sequence>
<dbReference type="Proteomes" id="UP001341281">
    <property type="component" value="Chromosome 02"/>
</dbReference>
<gene>
    <name evidence="5" type="ORF">U9M48_009630</name>
</gene>
<evidence type="ECO:0000313" key="6">
    <source>
        <dbReference type="Proteomes" id="UP001341281"/>
    </source>
</evidence>
<proteinExistence type="inferred from homology"/>
<keyword evidence="6" id="KW-1185">Reference proteome</keyword>
<dbReference type="InterPro" id="IPR002885">
    <property type="entry name" value="PPR_rpt"/>
</dbReference>